<dbReference type="Proteomes" id="UP000618579">
    <property type="component" value="Unassembled WGS sequence"/>
</dbReference>
<dbReference type="EMBL" id="WHNZ01000017">
    <property type="protein sequence ID" value="NOV00336.1"/>
    <property type="molecule type" value="Genomic_DNA"/>
</dbReference>
<keyword evidence="1" id="KW-0472">Membrane</keyword>
<dbReference type="RefSeq" id="WP_171683184.1">
    <property type="nucleotide sequence ID" value="NZ_WHNZ01000017.1"/>
</dbReference>
<feature type="transmembrane region" description="Helical" evidence="1">
    <location>
        <begin position="56"/>
        <end position="81"/>
    </location>
</feature>
<evidence type="ECO:0000313" key="3">
    <source>
        <dbReference type="Proteomes" id="UP000618579"/>
    </source>
</evidence>
<keyword evidence="1" id="KW-0812">Transmembrane</keyword>
<gene>
    <name evidence="2" type="ORF">GC097_09945</name>
</gene>
<evidence type="ECO:0000313" key="2">
    <source>
        <dbReference type="EMBL" id="NOV00336.1"/>
    </source>
</evidence>
<accession>A0ABX1ZK18</accession>
<keyword evidence="3" id="KW-1185">Reference proteome</keyword>
<evidence type="ECO:0000256" key="1">
    <source>
        <dbReference type="SAM" id="Phobius"/>
    </source>
</evidence>
<reference evidence="2 3" key="1">
    <citation type="submission" date="2019-10" db="EMBL/GenBank/DDBJ databases">
        <title>Description of Paenibacillus pedi sp. nov.</title>
        <authorList>
            <person name="Carlier A."/>
            <person name="Qi S."/>
        </authorList>
    </citation>
    <scope>NUCLEOTIDE SEQUENCE [LARGE SCALE GENOMIC DNA]</scope>
    <source>
        <strain evidence="2 3">LMG 31457</strain>
    </source>
</reference>
<proteinExistence type="predicted"/>
<protein>
    <submittedName>
        <fullName evidence="2">Uncharacterized protein</fullName>
    </submittedName>
</protein>
<feature type="transmembrane region" description="Helical" evidence="1">
    <location>
        <begin position="29"/>
        <end position="49"/>
    </location>
</feature>
<organism evidence="2 3">
    <name type="scientific">Paenibacillus planticolens</name>
    <dbReference type="NCBI Taxonomy" id="2654976"/>
    <lineage>
        <taxon>Bacteria</taxon>
        <taxon>Bacillati</taxon>
        <taxon>Bacillota</taxon>
        <taxon>Bacilli</taxon>
        <taxon>Bacillales</taxon>
        <taxon>Paenibacillaceae</taxon>
        <taxon>Paenibacillus</taxon>
    </lineage>
</organism>
<name>A0ABX1ZK18_9BACL</name>
<comment type="caution">
    <text evidence="2">The sequence shown here is derived from an EMBL/GenBank/DDBJ whole genome shotgun (WGS) entry which is preliminary data.</text>
</comment>
<keyword evidence="1" id="KW-1133">Transmembrane helix</keyword>
<sequence length="83" mass="8129">MELVYSSRFVTLNAEESLLIDAGWGWAETFAVVGAAALIVGTGIVVAASAPISIPVAVAIGATTGKAIALAGTVTLGVSVASL</sequence>